<dbReference type="InterPro" id="IPR043502">
    <property type="entry name" value="DNA/RNA_pol_sf"/>
</dbReference>
<reference evidence="2 3" key="1">
    <citation type="submission" date="2018-03" db="EMBL/GenBank/DDBJ databases">
        <title>Aquarubrobacter algicola gen. nov., sp. nov., a novel actinobacterium isolated from shallow eutrophic lake during the end of cyanobacterial harmful algal blooms.</title>
        <authorList>
            <person name="Chun S.J."/>
        </authorList>
    </citation>
    <scope>NUCLEOTIDE SEQUENCE [LARGE SCALE GENOMIC DNA]</scope>
    <source>
        <strain evidence="2 3">Seoho-28</strain>
    </source>
</reference>
<dbReference type="AlphaFoldDB" id="A0A2T4UDT6"/>
<gene>
    <name evidence="2" type="ORF">C7Y72_18730</name>
</gene>
<dbReference type="SUPFAM" id="SSF56672">
    <property type="entry name" value="DNA/RNA polymerases"/>
    <property type="match status" value="1"/>
</dbReference>
<sequence length="419" mass="43877">MRTCVPMIVAVLLPRLELTVAVGGRAALLEGPAALAPEPGREQQVGEVSAAAEVFGIHPGMRLGEALSRCPGLALVPPDPLGVADAWEAALAALEDVGAAVEVQAPGLVCFDGAALRRLHGGDGREDPAARLRGRLAGRRQPPGWLDGVVAATRAAVGRPARIGAGPSRFCAVAGAVRARSRRAEIVAGAEDLVAAPVALLRRDPACAGLVEPLERLGITTLGQVAALPRASLADRFGPPGLRARELAVGVDTPLRPRTAGEELQETLDLPEAASGAQLGRALELLVDRLLARRERRGRALRAVVLGARLVEGGTWRSRVVFREPLADPRRMLLVLTGRLATLPAPAESVRLSVERFGPAAAPDTALFDDARAARAARLREAVRQARAAAGPDAALRVLTVDPDSRVPERRAVLTPFEV</sequence>
<evidence type="ECO:0000259" key="1">
    <source>
        <dbReference type="Pfam" id="PF00817"/>
    </source>
</evidence>
<dbReference type="Pfam" id="PF00817">
    <property type="entry name" value="IMS"/>
    <property type="match status" value="1"/>
</dbReference>
<proteinExistence type="predicted"/>
<evidence type="ECO:0000313" key="3">
    <source>
        <dbReference type="Proteomes" id="UP000240739"/>
    </source>
</evidence>
<dbReference type="EMBL" id="PYYB01000003">
    <property type="protein sequence ID" value="PTL55670.1"/>
    <property type="molecule type" value="Genomic_DNA"/>
</dbReference>
<dbReference type="Proteomes" id="UP000240739">
    <property type="component" value="Unassembled WGS sequence"/>
</dbReference>
<dbReference type="InterPro" id="IPR001126">
    <property type="entry name" value="UmuC"/>
</dbReference>
<feature type="domain" description="UmuC" evidence="1">
    <location>
        <begin position="26"/>
        <end position="137"/>
    </location>
</feature>
<keyword evidence="3" id="KW-1185">Reference proteome</keyword>
<comment type="caution">
    <text evidence="2">The sequence shown here is derived from an EMBL/GenBank/DDBJ whole genome shotgun (WGS) entry which is preliminary data.</text>
</comment>
<evidence type="ECO:0000313" key="2">
    <source>
        <dbReference type="EMBL" id="PTL55670.1"/>
    </source>
</evidence>
<dbReference type="Gene3D" id="1.10.150.20">
    <property type="entry name" value="5' to 3' exonuclease, C-terminal subdomain"/>
    <property type="match status" value="1"/>
</dbReference>
<accession>A0A2T4UDT6</accession>
<dbReference type="Gene3D" id="3.40.1170.60">
    <property type="match status" value="1"/>
</dbReference>
<organism evidence="2 3">
    <name type="scientific">Paraconexibacter algicola</name>
    <dbReference type="NCBI Taxonomy" id="2133960"/>
    <lineage>
        <taxon>Bacteria</taxon>
        <taxon>Bacillati</taxon>
        <taxon>Actinomycetota</taxon>
        <taxon>Thermoleophilia</taxon>
        <taxon>Solirubrobacterales</taxon>
        <taxon>Paraconexibacteraceae</taxon>
        <taxon>Paraconexibacter</taxon>
    </lineage>
</organism>
<protein>
    <recommendedName>
        <fullName evidence="1">UmuC domain-containing protein</fullName>
    </recommendedName>
</protein>
<name>A0A2T4UDT6_9ACTN</name>
<dbReference type="GO" id="GO:0006281">
    <property type="term" value="P:DNA repair"/>
    <property type="evidence" value="ECO:0007669"/>
    <property type="project" value="InterPro"/>
</dbReference>